<dbReference type="EMBL" id="BAABFR010000037">
    <property type="protein sequence ID" value="GAA4394240.1"/>
    <property type="molecule type" value="Genomic_DNA"/>
</dbReference>
<evidence type="ECO:0000256" key="1">
    <source>
        <dbReference type="ARBA" id="ARBA00004141"/>
    </source>
</evidence>
<evidence type="ECO:0000256" key="3">
    <source>
        <dbReference type="ARBA" id="ARBA00022989"/>
    </source>
</evidence>
<comment type="caution">
    <text evidence="6">The sequence shown here is derived from an EMBL/GenBank/DDBJ whole genome shotgun (WGS) entry which is preliminary data.</text>
</comment>
<evidence type="ECO:0000256" key="5">
    <source>
        <dbReference type="SAM" id="Phobius"/>
    </source>
</evidence>
<name>A0ABP8JQ11_9ACTN</name>
<dbReference type="CDD" id="cd16914">
    <property type="entry name" value="EcfT"/>
    <property type="match status" value="1"/>
</dbReference>
<dbReference type="Proteomes" id="UP001500635">
    <property type="component" value="Unassembled WGS sequence"/>
</dbReference>
<keyword evidence="7" id="KW-1185">Reference proteome</keyword>
<protein>
    <recommendedName>
        <fullName evidence="8">Biotin transport system permease protein</fullName>
    </recommendedName>
</protein>
<dbReference type="InterPro" id="IPR003339">
    <property type="entry name" value="ABC/ECF_trnsptr_transmembrane"/>
</dbReference>
<organism evidence="6 7">
    <name type="scientific">Tsukamurella soli</name>
    <dbReference type="NCBI Taxonomy" id="644556"/>
    <lineage>
        <taxon>Bacteria</taxon>
        <taxon>Bacillati</taxon>
        <taxon>Actinomycetota</taxon>
        <taxon>Actinomycetes</taxon>
        <taxon>Mycobacteriales</taxon>
        <taxon>Tsukamurellaceae</taxon>
        <taxon>Tsukamurella</taxon>
    </lineage>
</organism>
<evidence type="ECO:0000256" key="2">
    <source>
        <dbReference type="ARBA" id="ARBA00022692"/>
    </source>
</evidence>
<feature type="transmembrane region" description="Helical" evidence="5">
    <location>
        <begin position="27"/>
        <end position="46"/>
    </location>
</feature>
<comment type="subcellular location">
    <subcellularLocation>
        <location evidence="1">Membrane</location>
        <topology evidence="1">Multi-pass membrane protein</topology>
    </subcellularLocation>
</comment>
<keyword evidence="2 5" id="KW-0812">Transmembrane</keyword>
<gene>
    <name evidence="6" type="ORF">GCM10023147_25920</name>
</gene>
<reference evidence="7" key="1">
    <citation type="journal article" date="2019" name="Int. J. Syst. Evol. Microbiol.">
        <title>The Global Catalogue of Microorganisms (GCM) 10K type strain sequencing project: providing services to taxonomists for standard genome sequencing and annotation.</title>
        <authorList>
            <consortium name="The Broad Institute Genomics Platform"/>
            <consortium name="The Broad Institute Genome Sequencing Center for Infectious Disease"/>
            <person name="Wu L."/>
            <person name="Ma J."/>
        </authorList>
    </citation>
    <scope>NUCLEOTIDE SEQUENCE [LARGE SCALE GENOMIC DNA]</scope>
    <source>
        <strain evidence="7">JCM 17688</strain>
    </source>
</reference>
<evidence type="ECO:0008006" key="8">
    <source>
        <dbReference type="Google" id="ProtNLM"/>
    </source>
</evidence>
<evidence type="ECO:0000313" key="7">
    <source>
        <dbReference type="Proteomes" id="UP001500635"/>
    </source>
</evidence>
<evidence type="ECO:0000313" key="6">
    <source>
        <dbReference type="EMBL" id="GAA4394240.1"/>
    </source>
</evidence>
<keyword evidence="4 5" id="KW-0472">Membrane</keyword>
<keyword evidence="3 5" id="KW-1133">Transmembrane helix</keyword>
<accession>A0ABP8JQ11</accession>
<dbReference type="Pfam" id="PF02361">
    <property type="entry name" value="CbiQ"/>
    <property type="match status" value="1"/>
</dbReference>
<evidence type="ECO:0000256" key="4">
    <source>
        <dbReference type="ARBA" id="ARBA00023136"/>
    </source>
</evidence>
<feature type="transmembrane region" description="Helical" evidence="5">
    <location>
        <begin position="77"/>
        <end position="96"/>
    </location>
</feature>
<proteinExistence type="predicted"/>
<sequence>MHRIPAAPKLIAVAGGITMLAVFPRPVALAAALVMCLALFPLARLGPRYMWQALRPALVLGAVLTGFHWFTDGLGAAVAPVGQLLVGVVAAGLLVFTTRVTDLVAVLGRLLGPRVELLLALTIRCIPTVTLTVRSTREACWARGQKASPVRVLPTVLVRLIRDADLIGEAIAARGL</sequence>